<reference evidence="2 3" key="1">
    <citation type="submission" date="2024-01" db="EMBL/GenBank/DDBJ databases">
        <title>A telomere-to-telomere, gap-free genome of sweet tea (Lithocarpus litseifolius).</title>
        <authorList>
            <person name="Zhou J."/>
        </authorList>
    </citation>
    <scope>NUCLEOTIDE SEQUENCE [LARGE SCALE GENOMIC DNA]</scope>
    <source>
        <strain evidence="2">Zhou-2022a</strain>
        <tissue evidence="2">Leaf</tissue>
    </source>
</reference>
<proteinExistence type="predicted"/>
<dbReference type="PANTHER" id="PTHR45749:SF37">
    <property type="entry name" value="OS05G0311600 PROTEIN"/>
    <property type="match status" value="1"/>
</dbReference>
<dbReference type="InterPro" id="IPR025398">
    <property type="entry name" value="DUF4371"/>
</dbReference>
<evidence type="ECO:0000259" key="1">
    <source>
        <dbReference type="Pfam" id="PF14291"/>
    </source>
</evidence>
<evidence type="ECO:0000313" key="3">
    <source>
        <dbReference type="Proteomes" id="UP001459277"/>
    </source>
</evidence>
<dbReference type="AlphaFoldDB" id="A0AAW2DH07"/>
<feature type="domain" description="DUF4371" evidence="1">
    <location>
        <begin position="4"/>
        <end position="139"/>
    </location>
</feature>
<comment type="caution">
    <text evidence="2">The sequence shown here is derived from an EMBL/GenBank/DDBJ whole genome shotgun (WGS) entry which is preliminary data.</text>
</comment>
<sequence length="290" mass="33352">MIRILASYNDKDEQVVLENAPKSPKYTSPTIQKEILHVIANKVQSKIREDIGDSKFCIIVDESHDESKREQMALVLRFADNEGFTQERFFFYLSHVKDTVALTLKNEIYAILSRHCLDIQNIHGQGYDGATNMCGEWKGLQALVLNDCPYAYYVHCFAYRLQLALVAASREVIPIHEFFLNFNFIITTVGSSCKALDPKDAYKSFNVDDICRLVEKYYPLDFSERDRTGLKIQLKLFQHDVQNHLKFQNLSSIAELCQRLIETEKSQAYPLIDRLIRLVLTPPVSTTTGE</sequence>
<organism evidence="2 3">
    <name type="scientific">Lithocarpus litseifolius</name>
    <dbReference type="NCBI Taxonomy" id="425828"/>
    <lineage>
        <taxon>Eukaryota</taxon>
        <taxon>Viridiplantae</taxon>
        <taxon>Streptophyta</taxon>
        <taxon>Embryophyta</taxon>
        <taxon>Tracheophyta</taxon>
        <taxon>Spermatophyta</taxon>
        <taxon>Magnoliopsida</taxon>
        <taxon>eudicotyledons</taxon>
        <taxon>Gunneridae</taxon>
        <taxon>Pentapetalae</taxon>
        <taxon>rosids</taxon>
        <taxon>fabids</taxon>
        <taxon>Fagales</taxon>
        <taxon>Fagaceae</taxon>
        <taxon>Lithocarpus</taxon>
    </lineage>
</organism>
<accession>A0AAW2DH07</accession>
<gene>
    <name evidence="2" type="ORF">SO802_010346</name>
</gene>
<protein>
    <recommendedName>
        <fullName evidence="1">DUF4371 domain-containing protein</fullName>
    </recommendedName>
</protein>
<dbReference type="Pfam" id="PF14291">
    <property type="entry name" value="DUF4371"/>
    <property type="match status" value="1"/>
</dbReference>
<evidence type="ECO:0000313" key="2">
    <source>
        <dbReference type="EMBL" id="KAL0008844.1"/>
    </source>
</evidence>
<dbReference type="Proteomes" id="UP001459277">
    <property type="component" value="Unassembled WGS sequence"/>
</dbReference>
<dbReference type="EMBL" id="JAZDWU010000003">
    <property type="protein sequence ID" value="KAL0008844.1"/>
    <property type="molecule type" value="Genomic_DNA"/>
</dbReference>
<keyword evidence="3" id="KW-1185">Reference proteome</keyword>
<dbReference type="PANTHER" id="PTHR45749">
    <property type="match status" value="1"/>
</dbReference>
<name>A0AAW2DH07_9ROSI</name>